<dbReference type="AlphaFoldDB" id="A0A7D4A327"/>
<reference evidence="2 3" key="1">
    <citation type="submission" date="2020-05" db="EMBL/GenBank/DDBJ databases">
        <title>Actinomadura verrucosospora NRRL-B18236 (PFL_A860) Genome sequencing and assembly.</title>
        <authorList>
            <person name="Samborskyy M."/>
        </authorList>
    </citation>
    <scope>NUCLEOTIDE SEQUENCE [LARGE SCALE GENOMIC DNA]</scope>
    <source>
        <strain evidence="2 3">NRRL:B18236</strain>
    </source>
</reference>
<name>A0A7D4A327_ACTVE</name>
<dbReference type="EMBL" id="CP053892">
    <property type="protein sequence ID" value="QKG27506.1"/>
    <property type="molecule type" value="Genomic_DNA"/>
</dbReference>
<feature type="region of interest" description="Disordered" evidence="1">
    <location>
        <begin position="28"/>
        <end position="51"/>
    </location>
</feature>
<sequence length="233" mass="23476">MKCATVSGGRIVPSWPVKQPMAASLRSRAAAGSGTRRARSHGTRGSAGRAQCHAQIGNRATGDALCGAGVQRGASGRLVVAVRVVLPGGQGGVEAADEPVQPGGQVRGVHPGVRHAEPDDLARGEVPQRGAGLRDPRRGDVGGVEVRMGRLVVGDGHQPDVRAESSEQAAGAEDLVVGVGCDDHDAAPAGEVQGGQVAQPRPGAPAGLCGAERVDRVHQSRPSVSAPSAAPEQ</sequence>
<dbReference type="Proteomes" id="UP000501240">
    <property type="component" value="Chromosome"/>
</dbReference>
<feature type="region of interest" description="Disordered" evidence="1">
    <location>
        <begin position="93"/>
        <end position="144"/>
    </location>
</feature>
<proteinExistence type="predicted"/>
<feature type="compositionally biased region" description="Basic and acidic residues" evidence="1">
    <location>
        <begin position="114"/>
        <end position="123"/>
    </location>
</feature>
<gene>
    <name evidence="2" type="ORF">ACTIVE_9161</name>
</gene>
<protein>
    <submittedName>
        <fullName evidence="2">Uncharacterized protein</fullName>
    </submittedName>
</protein>
<keyword evidence="3" id="KW-1185">Reference proteome</keyword>
<evidence type="ECO:0000256" key="1">
    <source>
        <dbReference type="SAM" id="MobiDB-lite"/>
    </source>
</evidence>
<feature type="region of interest" description="Disordered" evidence="1">
    <location>
        <begin position="214"/>
        <end position="233"/>
    </location>
</feature>
<evidence type="ECO:0000313" key="3">
    <source>
        <dbReference type="Proteomes" id="UP000501240"/>
    </source>
</evidence>
<feature type="compositionally biased region" description="Low complexity" evidence="1">
    <location>
        <begin position="222"/>
        <end position="233"/>
    </location>
</feature>
<evidence type="ECO:0000313" key="2">
    <source>
        <dbReference type="EMBL" id="QKG27506.1"/>
    </source>
</evidence>
<accession>A0A7D4A327</accession>
<feature type="region of interest" description="Disordered" evidence="1">
    <location>
        <begin position="180"/>
        <end position="209"/>
    </location>
</feature>
<organism evidence="2 3">
    <name type="scientific">Actinomadura verrucosospora</name>
    <dbReference type="NCBI Taxonomy" id="46165"/>
    <lineage>
        <taxon>Bacteria</taxon>
        <taxon>Bacillati</taxon>
        <taxon>Actinomycetota</taxon>
        <taxon>Actinomycetes</taxon>
        <taxon>Streptosporangiales</taxon>
        <taxon>Thermomonosporaceae</taxon>
        <taxon>Actinomadura</taxon>
    </lineage>
</organism>